<dbReference type="EMBL" id="GEDC01008945">
    <property type="protein sequence ID" value="JAS28353.1"/>
    <property type="molecule type" value="Transcribed_RNA"/>
</dbReference>
<organism evidence="8">
    <name type="scientific">Clastoptera arizonana</name>
    <name type="common">Arizona spittle bug</name>
    <dbReference type="NCBI Taxonomy" id="38151"/>
    <lineage>
        <taxon>Eukaryota</taxon>
        <taxon>Metazoa</taxon>
        <taxon>Ecdysozoa</taxon>
        <taxon>Arthropoda</taxon>
        <taxon>Hexapoda</taxon>
        <taxon>Insecta</taxon>
        <taxon>Pterygota</taxon>
        <taxon>Neoptera</taxon>
        <taxon>Paraneoptera</taxon>
        <taxon>Hemiptera</taxon>
        <taxon>Auchenorrhyncha</taxon>
        <taxon>Cercopoidea</taxon>
        <taxon>Clastopteridae</taxon>
        <taxon>Clastoptera</taxon>
    </lineage>
</organism>
<feature type="compositionally biased region" description="Acidic residues" evidence="7">
    <location>
        <begin position="125"/>
        <end position="139"/>
    </location>
</feature>
<feature type="non-terminal residue" evidence="8">
    <location>
        <position position="205"/>
    </location>
</feature>
<evidence type="ECO:0000256" key="7">
    <source>
        <dbReference type="SAM" id="MobiDB-lite"/>
    </source>
</evidence>
<evidence type="ECO:0000256" key="2">
    <source>
        <dbReference type="ARBA" id="ARBA00007175"/>
    </source>
</evidence>
<protein>
    <recommendedName>
        <fullName evidence="3">Nucleolar protein 12</fullName>
    </recommendedName>
</protein>
<evidence type="ECO:0000313" key="8">
    <source>
        <dbReference type="EMBL" id="JAS28353.1"/>
    </source>
</evidence>
<name>A0A1B6DRV9_9HEMI</name>
<dbReference type="PANTHER" id="PTHR14577:SF0">
    <property type="entry name" value="NUCLEOLAR PROTEIN 12"/>
    <property type="match status" value="1"/>
</dbReference>
<dbReference type="InterPro" id="IPR019186">
    <property type="entry name" value="Nucleolar_protein_12"/>
</dbReference>
<keyword evidence="5" id="KW-0539">Nucleus</keyword>
<evidence type="ECO:0000256" key="4">
    <source>
        <dbReference type="ARBA" id="ARBA00023054"/>
    </source>
</evidence>
<dbReference type="Pfam" id="PF09805">
    <property type="entry name" value="Nop25"/>
    <property type="match status" value="1"/>
</dbReference>
<dbReference type="GO" id="GO:0019843">
    <property type="term" value="F:rRNA binding"/>
    <property type="evidence" value="ECO:0007669"/>
    <property type="project" value="TreeGrafter"/>
</dbReference>
<feature type="coiled-coil region" evidence="6">
    <location>
        <begin position="37"/>
        <end position="71"/>
    </location>
</feature>
<keyword evidence="4 6" id="KW-0175">Coiled coil</keyword>
<feature type="region of interest" description="Disordered" evidence="7">
    <location>
        <begin position="121"/>
        <end position="145"/>
    </location>
</feature>
<dbReference type="AlphaFoldDB" id="A0A1B6DRV9"/>
<gene>
    <name evidence="8" type="ORF">g.5456</name>
</gene>
<reference evidence="8" key="1">
    <citation type="submission" date="2015-12" db="EMBL/GenBank/DDBJ databases">
        <title>De novo transcriptome assembly of four potential Pierce s Disease insect vectors from Arizona vineyards.</title>
        <authorList>
            <person name="Tassone E.E."/>
        </authorList>
    </citation>
    <scope>NUCLEOTIDE SEQUENCE</scope>
</reference>
<evidence type="ECO:0000256" key="5">
    <source>
        <dbReference type="ARBA" id="ARBA00023242"/>
    </source>
</evidence>
<feature type="region of interest" description="Disordered" evidence="7">
    <location>
        <begin position="163"/>
        <end position="205"/>
    </location>
</feature>
<evidence type="ECO:0000256" key="3">
    <source>
        <dbReference type="ARBA" id="ARBA00015520"/>
    </source>
</evidence>
<proteinExistence type="inferred from homology"/>
<evidence type="ECO:0000256" key="1">
    <source>
        <dbReference type="ARBA" id="ARBA00004604"/>
    </source>
</evidence>
<evidence type="ECO:0000256" key="6">
    <source>
        <dbReference type="SAM" id="Coils"/>
    </source>
</evidence>
<comment type="similarity">
    <text evidence="2">Belongs to the RRP17 family.</text>
</comment>
<feature type="compositionally biased region" description="Basic residues" evidence="7">
    <location>
        <begin position="178"/>
        <end position="205"/>
    </location>
</feature>
<sequence length="205" mass="24032">MDKGKKIHRHKPINRKTKLNIVFDENARRDFLTGFHKRKVARQVKAQEELKEKLKEERKRIKQEARDAYKKMVVSYRPIPELEDLLAEKSVDFENHSVSVLELSAAALEQKSNWIGSNKVQYEEQASEEEGNNEVDESDPTIGMDFKTGKELKKAVKKKATQEVKKSKAFQLQDKIQQRKQKKKASKQKEKRFKARLKRNKVKGQ</sequence>
<accession>A0A1B6DRV9</accession>
<comment type="subcellular location">
    <subcellularLocation>
        <location evidence="1">Nucleus</location>
        <location evidence="1">Nucleolus</location>
    </subcellularLocation>
</comment>
<dbReference type="GO" id="GO:0005730">
    <property type="term" value="C:nucleolus"/>
    <property type="evidence" value="ECO:0007669"/>
    <property type="project" value="UniProtKB-SubCell"/>
</dbReference>
<dbReference type="PANTHER" id="PTHR14577">
    <property type="entry name" value="NUCLEOLAR PROTEIN 12"/>
    <property type="match status" value="1"/>
</dbReference>